<dbReference type="Pfam" id="PF00583">
    <property type="entry name" value="Acetyltransf_1"/>
    <property type="match status" value="1"/>
</dbReference>
<dbReference type="InterPro" id="IPR000182">
    <property type="entry name" value="GNAT_dom"/>
</dbReference>
<dbReference type="AlphaFoldDB" id="A0A559KFY4"/>
<dbReference type="CDD" id="cd01427">
    <property type="entry name" value="HAD_like"/>
    <property type="match status" value="1"/>
</dbReference>
<gene>
    <name evidence="2" type="ORF">FPZ49_06085</name>
</gene>
<keyword evidence="2" id="KW-0808">Transferase</keyword>
<keyword evidence="3" id="KW-1185">Reference proteome</keyword>
<dbReference type="SUPFAM" id="SSF55729">
    <property type="entry name" value="Acyl-CoA N-acyltransferases (Nat)"/>
    <property type="match status" value="1"/>
</dbReference>
<reference evidence="2 3" key="1">
    <citation type="submission" date="2019-07" db="EMBL/GenBank/DDBJ databases">
        <authorList>
            <person name="Kim J."/>
        </authorList>
    </citation>
    <scope>NUCLEOTIDE SEQUENCE [LARGE SCALE GENOMIC DNA]</scope>
    <source>
        <strain evidence="2 3">JC52</strain>
    </source>
</reference>
<dbReference type="Proteomes" id="UP000317036">
    <property type="component" value="Unassembled WGS sequence"/>
</dbReference>
<protein>
    <submittedName>
        <fullName evidence="2">GNAT family N-acetyltransferase</fullName>
    </submittedName>
</protein>
<dbReference type="Gene3D" id="3.40.630.30">
    <property type="match status" value="1"/>
</dbReference>
<feature type="domain" description="N-acetyltransferase" evidence="1">
    <location>
        <begin position="8"/>
        <end position="161"/>
    </location>
</feature>
<sequence>MNAMLNSMEKRLVSRFIKKRGTQVLNIIKSADEKIVVHYTTRTEESEYLHMYADIIKNRRLIRPPLPLGIHCILKNKDEIWLGRLDVYHHQINKGYGTILVKELIQFAQEHGYKTISGYMSAGESAEHRSRLRHFYSKLGFELQDASNFSMHLHTPVVAPE</sequence>
<dbReference type="GO" id="GO:0016747">
    <property type="term" value="F:acyltransferase activity, transferring groups other than amino-acyl groups"/>
    <property type="evidence" value="ECO:0007669"/>
    <property type="project" value="InterPro"/>
</dbReference>
<dbReference type="EMBL" id="VNJI01000005">
    <property type="protein sequence ID" value="TVY11037.1"/>
    <property type="molecule type" value="Genomic_DNA"/>
</dbReference>
<dbReference type="CDD" id="cd04301">
    <property type="entry name" value="NAT_SF"/>
    <property type="match status" value="1"/>
</dbReference>
<dbReference type="InterPro" id="IPR016181">
    <property type="entry name" value="Acyl_CoA_acyltransferase"/>
</dbReference>
<comment type="caution">
    <text evidence="2">The sequence shown here is derived from an EMBL/GenBank/DDBJ whole genome shotgun (WGS) entry which is preliminary data.</text>
</comment>
<evidence type="ECO:0000313" key="2">
    <source>
        <dbReference type="EMBL" id="TVY11037.1"/>
    </source>
</evidence>
<accession>A0A559KFY4</accession>
<dbReference type="OrthoDB" id="2233009at2"/>
<evidence type="ECO:0000313" key="3">
    <source>
        <dbReference type="Proteomes" id="UP000317036"/>
    </source>
</evidence>
<dbReference type="PROSITE" id="PS51186">
    <property type="entry name" value="GNAT"/>
    <property type="match status" value="1"/>
</dbReference>
<name>A0A559KFY4_9BACL</name>
<organism evidence="2 3">
    <name type="scientific">Paenibacillus cremeus</name>
    <dbReference type="NCBI Taxonomy" id="2163881"/>
    <lineage>
        <taxon>Bacteria</taxon>
        <taxon>Bacillati</taxon>
        <taxon>Bacillota</taxon>
        <taxon>Bacilli</taxon>
        <taxon>Bacillales</taxon>
        <taxon>Paenibacillaceae</taxon>
        <taxon>Paenibacillus</taxon>
    </lineage>
</organism>
<proteinExistence type="predicted"/>
<evidence type="ECO:0000259" key="1">
    <source>
        <dbReference type="PROSITE" id="PS51186"/>
    </source>
</evidence>